<dbReference type="InterPro" id="IPR001647">
    <property type="entry name" value="HTH_TetR"/>
</dbReference>
<protein>
    <submittedName>
        <fullName evidence="6">AcrR family transcriptional regulator</fullName>
    </submittedName>
</protein>
<evidence type="ECO:0000313" key="6">
    <source>
        <dbReference type="EMBL" id="MBB5871780.1"/>
    </source>
</evidence>
<accession>A0A841BYI5</accession>
<evidence type="ECO:0000256" key="3">
    <source>
        <dbReference type="ARBA" id="ARBA00023163"/>
    </source>
</evidence>
<dbReference type="InterPro" id="IPR023772">
    <property type="entry name" value="DNA-bd_HTH_TetR-type_CS"/>
</dbReference>
<gene>
    <name evidence="6" type="ORF">F4553_005159</name>
</gene>
<feature type="DNA-binding region" description="H-T-H motif" evidence="4">
    <location>
        <begin position="31"/>
        <end position="50"/>
    </location>
</feature>
<organism evidence="6 7">
    <name type="scientific">Allocatelliglobosispora scoriae</name>
    <dbReference type="NCBI Taxonomy" id="643052"/>
    <lineage>
        <taxon>Bacteria</taxon>
        <taxon>Bacillati</taxon>
        <taxon>Actinomycetota</taxon>
        <taxon>Actinomycetes</taxon>
        <taxon>Micromonosporales</taxon>
        <taxon>Micromonosporaceae</taxon>
        <taxon>Allocatelliglobosispora</taxon>
    </lineage>
</organism>
<sequence length="190" mass="21838">MTEQPEGRDTRARIQAIALELFTEQGYDKTSLREIAERLGVTKAALYYHFKSKEEIVESFSNDHIDMIDRLMEWGRAQPPTLEARREFLRRYAEGIYNGPFAQVMQFYEQNQATMRDRPSGHRFKDKMGAIGPILCDPDSGPTERLRAAMSIFSLHASLFVMRDDSLTRDERLAAALTVAYDLIELNLKA</sequence>
<dbReference type="SUPFAM" id="SSF46689">
    <property type="entry name" value="Homeodomain-like"/>
    <property type="match status" value="1"/>
</dbReference>
<keyword evidence="3" id="KW-0804">Transcription</keyword>
<dbReference type="RefSeq" id="WP_184840064.1">
    <property type="nucleotide sequence ID" value="NZ_JACHMN010000002.1"/>
</dbReference>
<dbReference type="EMBL" id="JACHMN010000002">
    <property type="protein sequence ID" value="MBB5871780.1"/>
    <property type="molecule type" value="Genomic_DNA"/>
</dbReference>
<dbReference type="PROSITE" id="PS50977">
    <property type="entry name" value="HTH_TETR_2"/>
    <property type="match status" value="1"/>
</dbReference>
<reference evidence="6 7" key="1">
    <citation type="submission" date="2020-08" db="EMBL/GenBank/DDBJ databases">
        <title>Sequencing the genomes of 1000 actinobacteria strains.</title>
        <authorList>
            <person name="Klenk H.-P."/>
        </authorList>
    </citation>
    <scope>NUCLEOTIDE SEQUENCE [LARGE SCALE GENOMIC DNA]</scope>
    <source>
        <strain evidence="6 7">DSM 45362</strain>
    </source>
</reference>
<proteinExistence type="predicted"/>
<feature type="domain" description="HTH tetR-type" evidence="5">
    <location>
        <begin position="8"/>
        <end position="68"/>
    </location>
</feature>
<dbReference type="PRINTS" id="PR00455">
    <property type="entry name" value="HTHTETR"/>
</dbReference>
<evidence type="ECO:0000256" key="1">
    <source>
        <dbReference type="ARBA" id="ARBA00023015"/>
    </source>
</evidence>
<dbReference type="GO" id="GO:0000976">
    <property type="term" value="F:transcription cis-regulatory region binding"/>
    <property type="evidence" value="ECO:0007669"/>
    <property type="project" value="TreeGrafter"/>
</dbReference>
<dbReference type="InterPro" id="IPR009057">
    <property type="entry name" value="Homeodomain-like_sf"/>
</dbReference>
<dbReference type="PROSITE" id="PS01081">
    <property type="entry name" value="HTH_TETR_1"/>
    <property type="match status" value="1"/>
</dbReference>
<keyword evidence="1" id="KW-0805">Transcription regulation</keyword>
<dbReference type="GO" id="GO:0003700">
    <property type="term" value="F:DNA-binding transcription factor activity"/>
    <property type="evidence" value="ECO:0007669"/>
    <property type="project" value="TreeGrafter"/>
</dbReference>
<dbReference type="AlphaFoldDB" id="A0A841BYI5"/>
<comment type="caution">
    <text evidence="6">The sequence shown here is derived from an EMBL/GenBank/DDBJ whole genome shotgun (WGS) entry which is preliminary data.</text>
</comment>
<dbReference type="Proteomes" id="UP000587527">
    <property type="component" value="Unassembled WGS sequence"/>
</dbReference>
<evidence type="ECO:0000256" key="4">
    <source>
        <dbReference type="PROSITE-ProRule" id="PRU00335"/>
    </source>
</evidence>
<evidence type="ECO:0000256" key="2">
    <source>
        <dbReference type="ARBA" id="ARBA00023125"/>
    </source>
</evidence>
<dbReference type="PANTHER" id="PTHR30055">
    <property type="entry name" value="HTH-TYPE TRANSCRIPTIONAL REGULATOR RUTR"/>
    <property type="match status" value="1"/>
</dbReference>
<dbReference type="InterPro" id="IPR050109">
    <property type="entry name" value="HTH-type_TetR-like_transc_reg"/>
</dbReference>
<keyword evidence="7" id="KW-1185">Reference proteome</keyword>
<dbReference type="Pfam" id="PF00440">
    <property type="entry name" value="TetR_N"/>
    <property type="match status" value="1"/>
</dbReference>
<evidence type="ECO:0000259" key="5">
    <source>
        <dbReference type="PROSITE" id="PS50977"/>
    </source>
</evidence>
<name>A0A841BYI5_9ACTN</name>
<dbReference type="PANTHER" id="PTHR30055:SF234">
    <property type="entry name" value="HTH-TYPE TRANSCRIPTIONAL REGULATOR BETI"/>
    <property type="match status" value="1"/>
</dbReference>
<evidence type="ECO:0000313" key="7">
    <source>
        <dbReference type="Proteomes" id="UP000587527"/>
    </source>
</evidence>
<dbReference type="Gene3D" id="1.10.357.10">
    <property type="entry name" value="Tetracycline Repressor, domain 2"/>
    <property type="match status" value="1"/>
</dbReference>
<keyword evidence="2 4" id="KW-0238">DNA-binding</keyword>